<dbReference type="Pfam" id="PF00010">
    <property type="entry name" value="HLH"/>
    <property type="match status" value="1"/>
</dbReference>
<dbReference type="GO" id="GO:0006355">
    <property type="term" value="P:regulation of DNA-templated transcription"/>
    <property type="evidence" value="ECO:0007669"/>
    <property type="project" value="InterPro"/>
</dbReference>
<feature type="domain" description="Orange" evidence="12">
    <location>
        <begin position="233"/>
        <end position="265"/>
    </location>
</feature>
<organism evidence="13">
    <name type="scientific">Timema bartmani</name>
    <dbReference type="NCBI Taxonomy" id="61472"/>
    <lineage>
        <taxon>Eukaryota</taxon>
        <taxon>Metazoa</taxon>
        <taxon>Ecdysozoa</taxon>
        <taxon>Arthropoda</taxon>
        <taxon>Hexapoda</taxon>
        <taxon>Insecta</taxon>
        <taxon>Pterygota</taxon>
        <taxon>Neoptera</taxon>
        <taxon>Polyneoptera</taxon>
        <taxon>Phasmatodea</taxon>
        <taxon>Timematodea</taxon>
        <taxon>Timematoidea</taxon>
        <taxon>Timematidae</taxon>
        <taxon>Timema</taxon>
    </lineage>
</organism>
<dbReference type="EMBL" id="OD568811">
    <property type="protein sequence ID" value="CAD7447370.1"/>
    <property type="molecule type" value="Genomic_DNA"/>
</dbReference>
<feature type="compositionally biased region" description="Low complexity" evidence="10">
    <location>
        <begin position="359"/>
        <end position="370"/>
    </location>
</feature>
<feature type="region of interest" description="Disordered" evidence="10">
    <location>
        <begin position="279"/>
        <end position="384"/>
    </location>
</feature>
<dbReference type="SMART" id="SM00511">
    <property type="entry name" value="ORANGE"/>
    <property type="match status" value="1"/>
</dbReference>
<dbReference type="SUPFAM" id="SSF158457">
    <property type="entry name" value="Orange domain-like"/>
    <property type="match status" value="1"/>
</dbReference>
<comment type="similarity">
    <text evidence="9">Belongs to the HEY family.</text>
</comment>
<evidence type="ECO:0000256" key="4">
    <source>
        <dbReference type="ARBA" id="ARBA00022976"/>
    </source>
</evidence>
<evidence type="ECO:0000256" key="6">
    <source>
        <dbReference type="ARBA" id="ARBA00023125"/>
    </source>
</evidence>
<evidence type="ECO:0000256" key="3">
    <source>
        <dbReference type="ARBA" id="ARBA00022491"/>
    </source>
</evidence>
<dbReference type="InterPro" id="IPR036638">
    <property type="entry name" value="HLH_DNA-bd_sf"/>
</dbReference>
<evidence type="ECO:0000256" key="1">
    <source>
        <dbReference type="ARBA" id="ARBA00004123"/>
    </source>
</evidence>
<dbReference type="PROSITE" id="PS51054">
    <property type="entry name" value="ORANGE"/>
    <property type="match status" value="1"/>
</dbReference>
<evidence type="ECO:0000256" key="10">
    <source>
        <dbReference type="SAM" id="MobiDB-lite"/>
    </source>
</evidence>
<keyword evidence="7" id="KW-0804">Transcription</keyword>
<keyword evidence="6" id="KW-0238">DNA-binding</keyword>
<protein>
    <recommendedName>
        <fullName evidence="14">Hairy/enhancer-of-split related with YRPW motif protein</fullName>
    </recommendedName>
</protein>
<evidence type="ECO:0000256" key="8">
    <source>
        <dbReference type="ARBA" id="ARBA00023242"/>
    </source>
</evidence>
<dbReference type="SUPFAM" id="SSF47459">
    <property type="entry name" value="HLH, helix-loop-helix DNA-binding domain"/>
    <property type="match status" value="1"/>
</dbReference>
<dbReference type="GO" id="GO:0046983">
    <property type="term" value="F:protein dimerization activity"/>
    <property type="evidence" value="ECO:0007669"/>
    <property type="project" value="InterPro"/>
</dbReference>
<dbReference type="GO" id="GO:0005634">
    <property type="term" value="C:nucleus"/>
    <property type="evidence" value="ECO:0007669"/>
    <property type="project" value="UniProtKB-SubCell"/>
</dbReference>
<gene>
    <name evidence="13" type="ORF">TBIB3V08_LOCUS9686</name>
</gene>
<dbReference type="PROSITE" id="PS50888">
    <property type="entry name" value="BHLH"/>
    <property type="match status" value="1"/>
</dbReference>
<feature type="region of interest" description="Disordered" evidence="10">
    <location>
        <begin position="55"/>
        <end position="77"/>
    </location>
</feature>
<dbReference type="GO" id="GO:0032502">
    <property type="term" value="P:developmental process"/>
    <property type="evidence" value="ECO:0007669"/>
    <property type="project" value="UniProtKB-ARBA"/>
</dbReference>
<feature type="domain" description="BHLH" evidence="11">
    <location>
        <begin position="154"/>
        <end position="209"/>
    </location>
</feature>
<accession>A0A7R9F5H2</accession>
<dbReference type="Gene3D" id="4.10.280.10">
    <property type="entry name" value="Helix-loop-helix DNA-binding domain"/>
    <property type="match status" value="1"/>
</dbReference>
<keyword evidence="5" id="KW-0805">Transcription regulation</keyword>
<dbReference type="PANTHER" id="PTHR10985">
    <property type="entry name" value="BASIC HELIX-LOOP-HELIX TRANSCRIPTION FACTOR, HES-RELATED"/>
    <property type="match status" value="1"/>
</dbReference>
<evidence type="ECO:0000256" key="5">
    <source>
        <dbReference type="ARBA" id="ARBA00023015"/>
    </source>
</evidence>
<evidence type="ECO:0000256" key="2">
    <source>
        <dbReference type="ARBA" id="ARBA00022473"/>
    </source>
</evidence>
<dbReference type="Gene3D" id="6.10.250.980">
    <property type="match status" value="1"/>
</dbReference>
<dbReference type="SMART" id="SM00353">
    <property type="entry name" value="HLH"/>
    <property type="match status" value="1"/>
</dbReference>
<evidence type="ECO:0000256" key="7">
    <source>
        <dbReference type="ARBA" id="ARBA00023163"/>
    </source>
</evidence>
<feature type="region of interest" description="Disordered" evidence="10">
    <location>
        <begin position="114"/>
        <end position="153"/>
    </location>
</feature>
<proteinExistence type="inferred from homology"/>
<feature type="compositionally biased region" description="Low complexity" evidence="10">
    <location>
        <begin position="321"/>
        <end position="350"/>
    </location>
</feature>
<dbReference type="InterPro" id="IPR050370">
    <property type="entry name" value="HES_HEY"/>
</dbReference>
<sequence length="384" mass="41859">MLPPVSVTGTTRTPKKWRDIYPVHLPAVANAALLDCIPSGCRMFERGIEGTALHAATATPPHPRLSSRRQRQTSSSGVGVTLWRVVVPRGPAPPEPAEPLTPWGYPTPPCPSAAPWTPSKRNISESDDCDDVFSESSKEPCSSPADGDSYQLLSRKKRRGIIEKRRRDRINTSLTELRRLVPAAYEKQGSAKLEKAEILQLTVDHLKMLHAKAGMDVLTCDPHKFAMDYHNLGFRECASEVARYLVTVEGLDIQDPLRLRLMSHLQCFAAQRELATKQSSGNVPWGYGPADPGNCTSQHYSPPTTAQHEAAPPPPPPPSYDSPHVPTSSSASSNLAASYSQSHAHAHYPSNPGPHHQTSAYSSPSGASPSHVKPYRPWGAELAY</sequence>
<evidence type="ECO:0000313" key="13">
    <source>
        <dbReference type="EMBL" id="CAD7447370.1"/>
    </source>
</evidence>
<dbReference type="InterPro" id="IPR011598">
    <property type="entry name" value="bHLH_dom"/>
</dbReference>
<dbReference type="FunFam" id="4.10.280.10:FF:000012">
    <property type="entry name" value="hairy/enhancer-of-split related with YRPW motif protein 1"/>
    <property type="match status" value="1"/>
</dbReference>
<keyword evidence="2" id="KW-0217">Developmental protein</keyword>
<dbReference type="GO" id="GO:0003677">
    <property type="term" value="F:DNA binding"/>
    <property type="evidence" value="ECO:0007669"/>
    <property type="project" value="UniProtKB-KW"/>
</dbReference>
<feature type="compositionally biased region" description="Pro residues" evidence="10">
    <location>
        <begin position="311"/>
        <end position="320"/>
    </location>
</feature>
<dbReference type="Pfam" id="PF07527">
    <property type="entry name" value="Hairy_orange"/>
    <property type="match status" value="1"/>
</dbReference>
<keyword evidence="4" id="KW-0914">Notch signaling pathway</keyword>
<reference evidence="13" key="1">
    <citation type="submission" date="2020-11" db="EMBL/GenBank/DDBJ databases">
        <authorList>
            <person name="Tran Van P."/>
        </authorList>
    </citation>
    <scope>NUCLEOTIDE SEQUENCE</scope>
</reference>
<evidence type="ECO:0008006" key="14">
    <source>
        <dbReference type="Google" id="ProtNLM"/>
    </source>
</evidence>
<evidence type="ECO:0000259" key="12">
    <source>
        <dbReference type="PROSITE" id="PS51054"/>
    </source>
</evidence>
<comment type="subcellular location">
    <subcellularLocation>
        <location evidence="1">Nucleus</location>
    </subcellularLocation>
</comment>
<dbReference type="AlphaFoldDB" id="A0A7R9F5H2"/>
<name>A0A7R9F5H2_9NEOP</name>
<dbReference type="GO" id="GO:0007219">
    <property type="term" value="P:Notch signaling pathway"/>
    <property type="evidence" value="ECO:0007669"/>
    <property type="project" value="UniProtKB-KW"/>
</dbReference>
<evidence type="ECO:0000259" key="11">
    <source>
        <dbReference type="PROSITE" id="PS50888"/>
    </source>
</evidence>
<dbReference type="InterPro" id="IPR003650">
    <property type="entry name" value="Orange_dom"/>
</dbReference>
<keyword evidence="3" id="KW-0678">Repressor</keyword>
<evidence type="ECO:0000256" key="9">
    <source>
        <dbReference type="ARBA" id="ARBA00038262"/>
    </source>
</evidence>
<keyword evidence="8" id="KW-0539">Nucleus</keyword>